<dbReference type="SUPFAM" id="SSF52172">
    <property type="entry name" value="CheY-like"/>
    <property type="match status" value="1"/>
</dbReference>
<proteinExistence type="predicted"/>
<dbReference type="PROSITE" id="PS50112">
    <property type="entry name" value="PAS"/>
    <property type="match status" value="2"/>
</dbReference>
<dbReference type="Pfam" id="PF00072">
    <property type="entry name" value="Response_reg"/>
    <property type="match status" value="1"/>
</dbReference>
<dbReference type="OrthoDB" id="5290456at2"/>
<dbReference type="InterPro" id="IPR000700">
    <property type="entry name" value="PAS-assoc_C"/>
</dbReference>
<dbReference type="GO" id="GO:0016020">
    <property type="term" value="C:membrane"/>
    <property type="evidence" value="ECO:0007669"/>
    <property type="project" value="UniProtKB-SubCell"/>
</dbReference>
<keyword evidence="11" id="KW-0902">Two-component regulatory system</keyword>
<reference evidence="22 23" key="1">
    <citation type="submission" date="2019-07" db="EMBL/GenBank/DDBJ databases">
        <title>The pathways for chlorine oxyanion respiration interact through the shared metabolite chlorate.</title>
        <authorList>
            <person name="Barnum T.P."/>
            <person name="Cheng Y."/>
            <person name="Hill K.A."/>
            <person name="Lucas L.N."/>
            <person name="Carlson H.K."/>
            <person name="Coates J.D."/>
        </authorList>
    </citation>
    <scope>NUCLEOTIDE SEQUENCE [LARGE SCALE GENOMIC DNA]</scope>
    <source>
        <strain evidence="22 23">SFB-3</strain>
    </source>
</reference>
<dbReference type="Proteomes" id="UP000319502">
    <property type="component" value="Unassembled WGS sequence"/>
</dbReference>
<dbReference type="FunFam" id="3.30.565.10:FF:000010">
    <property type="entry name" value="Sensor histidine kinase RcsC"/>
    <property type="match status" value="1"/>
</dbReference>
<dbReference type="RefSeq" id="WP_144311161.1">
    <property type="nucleotide sequence ID" value="NZ_VMNK01000019.1"/>
</dbReference>
<name>A0A557QFG2_9RHOO</name>
<dbReference type="Pfam" id="PF13426">
    <property type="entry name" value="PAS_9"/>
    <property type="match status" value="1"/>
</dbReference>
<feature type="domain" description="PAS" evidence="20">
    <location>
        <begin position="111"/>
        <end position="181"/>
    </location>
</feature>
<dbReference type="FunFam" id="1.10.287.130:FF:000004">
    <property type="entry name" value="Ethylene receptor 1"/>
    <property type="match status" value="1"/>
</dbReference>
<dbReference type="SMART" id="SM00387">
    <property type="entry name" value="HATPase_c"/>
    <property type="match status" value="1"/>
</dbReference>
<dbReference type="EMBL" id="VMNK01000019">
    <property type="protein sequence ID" value="TVO51641.1"/>
    <property type="molecule type" value="Genomic_DNA"/>
</dbReference>
<dbReference type="SMART" id="SM00086">
    <property type="entry name" value="PAC"/>
    <property type="match status" value="2"/>
</dbReference>
<feature type="compositionally biased region" description="Low complexity" evidence="16">
    <location>
        <begin position="7"/>
        <end position="19"/>
    </location>
</feature>
<dbReference type="CDD" id="cd17546">
    <property type="entry name" value="REC_hyHK_CKI1_RcsC-like"/>
    <property type="match status" value="1"/>
</dbReference>
<keyword evidence="4 15" id="KW-0597">Phosphoprotein</keyword>
<evidence type="ECO:0000256" key="2">
    <source>
        <dbReference type="ARBA" id="ARBA00004370"/>
    </source>
</evidence>
<dbReference type="EC" id="2.7.13.3" evidence="3"/>
<evidence type="ECO:0000259" key="19">
    <source>
        <dbReference type="PROSITE" id="PS50110"/>
    </source>
</evidence>
<keyword evidence="7" id="KW-0547">Nucleotide-binding</keyword>
<evidence type="ECO:0000256" key="14">
    <source>
        <dbReference type="ARBA" id="ARBA00070152"/>
    </source>
</evidence>
<dbReference type="InterPro" id="IPR013656">
    <property type="entry name" value="PAS_4"/>
</dbReference>
<dbReference type="InterPro" id="IPR003594">
    <property type="entry name" value="HATPase_dom"/>
</dbReference>
<feature type="region of interest" description="Disordered" evidence="16">
    <location>
        <begin position="1"/>
        <end position="25"/>
    </location>
</feature>
<dbReference type="Gene3D" id="3.30.450.40">
    <property type="match status" value="1"/>
</dbReference>
<feature type="domain" description="Response regulatory" evidence="19">
    <location>
        <begin position="805"/>
        <end position="921"/>
    </location>
</feature>
<dbReference type="CDD" id="cd00130">
    <property type="entry name" value="PAS"/>
    <property type="match status" value="2"/>
</dbReference>
<comment type="caution">
    <text evidence="22">The sequence shown here is derived from an EMBL/GenBank/DDBJ whole genome shotgun (WGS) entry which is preliminary data.</text>
</comment>
<feature type="domain" description="Histidine kinase" evidence="18">
    <location>
        <begin position="559"/>
        <end position="779"/>
    </location>
</feature>
<evidence type="ECO:0000256" key="11">
    <source>
        <dbReference type="ARBA" id="ARBA00023012"/>
    </source>
</evidence>
<dbReference type="Pfam" id="PF02518">
    <property type="entry name" value="HATPase_c"/>
    <property type="match status" value="1"/>
</dbReference>
<accession>A0A557QFG2</accession>
<keyword evidence="9" id="KW-0067">ATP-binding</keyword>
<dbReference type="Pfam" id="PF13185">
    <property type="entry name" value="GAF_2"/>
    <property type="match status" value="1"/>
</dbReference>
<evidence type="ECO:0000259" key="20">
    <source>
        <dbReference type="PROSITE" id="PS50112"/>
    </source>
</evidence>
<evidence type="ECO:0000256" key="10">
    <source>
        <dbReference type="ARBA" id="ARBA00022989"/>
    </source>
</evidence>
<comment type="function">
    <text evidence="13">Member of the two-component regulatory system BvgS/BvgA. Phosphorylates BvgA via a four-step phosphorelay in response to environmental signals.</text>
</comment>
<keyword evidence="12 17" id="KW-0472">Membrane</keyword>
<dbReference type="InterPro" id="IPR001789">
    <property type="entry name" value="Sig_transdc_resp-reg_receiver"/>
</dbReference>
<dbReference type="InterPro" id="IPR001610">
    <property type="entry name" value="PAC"/>
</dbReference>
<evidence type="ECO:0000256" key="5">
    <source>
        <dbReference type="ARBA" id="ARBA00022679"/>
    </source>
</evidence>
<dbReference type="NCBIfam" id="TIGR00229">
    <property type="entry name" value="sensory_box"/>
    <property type="match status" value="2"/>
</dbReference>
<dbReference type="InterPro" id="IPR036890">
    <property type="entry name" value="HATPase_C_sf"/>
</dbReference>
<evidence type="ECO:0000256" key="7">
    <source>
        <dbReference type="ARBA" id="ARBA00022741"/>
    </source>
</evidence>
<organism evidence="22 23">
    <name type="scientific">Denitromonas halophila</name>
    <dbReference type="NCBI Taxonomy" id="1629404"/>
    <lineage>
        <taxon>Bacteria</taxon>
        <taxon>Pseudomonadati</taxon>
        <taxon>Pseudomonadota</taxon>
        <taxon>Betaproteobacteria</taxon>
        <taxon>Rhodocyclales</taxon>
        <taxon>Zoogloeaceae</taxon>
        <taxon>Denitromonas</taxon>
    </lineage>
</organism>
<evidence type="ECO:0000256" key="9">
    <source>
        <dbReference type="ARBA" id="ARBA00022840"/>
    </source>
</evidence>
<dbReference type="Gene3D" id="3.30.450.20">
    <property type="entry name" value="PAS domain"/>
    <property type="match status" value="2"/>
</dbReference>
<dbReference type="InterPro" id="IPR036097">
    <property type="entry name" value="HisK_dim/P_sf"/>
</dbReference>
<feature type="transmembrane region" description="Helical" evidence="17">
    <location>
        <begin position="32"/>
        <end position="49"/>
    </location>
</feature>
<dbReference type="SMART" id="SM00448">
    <property type="entry name" value="REC"/>
    <property type="match status" value="1"/>
</dbReference>
<dbReference type="PROSITE" id="PS50110">
    <property type="entry name" value="RESPONSE_REGULATORY"/>
    <property type="match status" value="1"/>
</dbReference>
<dbReference type="InterPro" id="IPR029016">
    <property type="entry name" value="GAF-like_dom_sf"/>
</dbReference>
<dbReference type="InterPro" id="IPR000014">
    <property type="entry name" value="PAS"/>
</dbReference>
<evidence type="ECO:0000259" key="18">
    <source>
        <dbReference type="PROSITE" id="PS50109"/>
    </source>
</evidence>
<dbReference type="SUPFAM" id="SSF55874">
    <property type="entry name" value="ATPase domain of HSP90 chaperone/DNA topoisomerase II/histidine kinase"/>
    <property type="match status" value="1"/>
</dbReference>
<keyword evidence="8" id="KW-0418">Kinase</keyword>
<feature type="domain" description="PAC" evidence="21">
    <location>
        <begin position="469"/>
        <end position="523"/>
    </location>
</feature>
<sequence>MTPNKPSAPALDLPPADDTPSPPLAEQQRGRVLRIALIYALFAGLWIVFSDRIVEHLLSDPAHLAMANTLKGLAFVVVTTMLLYGLVSRLIRQIIQSAQTAYAAQAKGLQALSLLDAVVTGSKDAIFAKDLDGRYLLFNREAERLTGAEAETIIGKNDCAVFDPEAAAQVMANDRHVMASNAVVTFEEHLGTTDGDLVFMATKGPLQDADGRIIGLFGVSRDITPLHRAEKTLATQNQTLELVATGAPLADTLDALARAIEAQGSGMLVSILLLDAAQGRLFNGASPNLPPDYVAAIDGAPIGDSAGSCGTAAFRGTQVIVENIATDPLWADYADLAAQHGLGACWSTPILAPDNTVLGTFAVYYAQPTAPSRWHLELIDHAIHVAAIAIARNREETEIRKLSLAVAQSPESIVITDLDANIEYVNEAFTQISGYTAKEVLGQNPRVLHSGKTSPEVHREMWAALGRGEVWRGQLYNKRKDGSEYTEFAIISPIRQPDGRITHYLAVKEDITEKKRVADELTRHRHHLEELVEARTAQLVEAQLEAESANRAKSAFLANMSHEIRTPMNAIVGLSHLLSRDHPTPKQAERLAKVEISARHLLTLLNDILDLSKIEAGKLQLEQLDFSIDTVLDQVHSLIATQAQDKSLTIEVDGIGHPLWVRGDPTRLRQALLNYAGNAVKFTDAGAITLRARLEGETPTHLSIRFEVSDTGIGITPDARRQLFNAFEQADASTTRKYGGSGLGLAITRRLAELMDGRVGVDSTPGLGSTFWITVRLPRGQARCRPAPQPHPPAPETHGSPQHLRLLLAEDSEVNREVALALLDAQGWHVDSAENGDVAVRMARAQPYALILMDVQMPVMDGLDATRAIRALPGYAATPILAMTANVFSQDQAACRAAGMNDFIPKPVEPAQLYEMLARWLPVDVDTAPPAPANPPAIAADPEAAARLLAELRPLLLASDMRANALLQSNAALIKACFGPAGQGLVSQVNRFNYPEAVAALDALRSTPDTP</sequence>
<dbReference type="SMART" id="SM00065">
    <property type="entry name" value="GAF"/>
    <property type="match status" value="1"/>
</dbReference>
<evidence type="ECO:0000256" key="6">
    <source>
        <dbReference type="ARBA" id="ARBA00022692"/>
    </source>
</evidence>
<evidence type="ECO:0000313" key="23">
    <source>
        <dbReference type="Proteomes" id="UP000319502"/>
    </source>
</evidence>
<dbReference type="PANTHER" id="PTHR45339">
    <property type="entry name" value="HYBRID SIGNAL TRANSDUCTION HISTIDINE KINASE J"/>
    <property type="match status" value="1"/>
</dbReference>
<evidence type="ECO:0000256" key="8">
    <source>
        <dbReference type="ARBA" id="ARBA00022777"/>
    </source>
</evidence>
<evidence type="ECO:0000256" key="17">
    <source>
        <dbReference type="SAM" id="Phobius"/>
    </source>
</evidence>
<dbReference type="InterPro" id="IPR011006">
    <property type="entry name" value="CheY-like_superfamily"/>
</dbReference>
<dbReference type="PROSITE" id="PS50109">
    <property type="entry name" value="HIS_KIN"/>
    <property type="match status" value="1"/>
</dbReference>
<comment type="subcellular location">
    <subcellularLocation>
        <location evidence="2">Membrane</location>
    </subcellularLocation>
</comment>
<comment type="catalytic activity">
    <reaction evidence="1">
        <text>ATP + protein L-histidine = ADP + protein N-phospho-L-histidine.</text>
        <dbReference type="EC" id="2.7.13.3"/>
    </reaction>
</comment>
<evidence type="ECO:0000259" key="21">
    <source>
        <dbReference type="PROSITE" id="PS50113"/>
    </source>
</evidence>
<dbReference type="CDD" id="cd16922">
    <property type="entry name" value="HATPase_EvgS-ArcB-TorS-like"/>
    <property type="match status" value="1"/>
</dbReference>
<dbReference type="SMART" id="SM00091">
    <property type="entry name" value="PAS"/>
    <property type="match status" value="2"/>
</dbReference>
<dbReference type="SMART" id="SM00388">
    <property type="entry name" value="HisKA"/>
    <property type="match status" value="1"/>
</dbReference>
<keyword evidence="5" id="KW-0808">Transferase</keyword>
<feature type="transmembrane region" description="Helical" evidence="17">
    <location>
        <begin position="69"/>
        <end position="87"/>
    </location>
</feature>
<evidence type="ECO:0000256" key="12">
    <source>
        <dbReference type="ARBA" id="ARBA00023136"/>
    </source>
</evidence>
<feature type="domain" description="PAS" evidence="20">
    <location>
        <begin position="398"/>
        <end position="444"/>
    </location>
</feature>
<evidence type="ECO:0000256" key="4">
    <source>
        <dbReference type="ARBA" id="ARBA00022553"/>
    </source>
</evidence>
<dbReference type="Pfam" id="PF08448">
    <property type="entry name" value="PAS_4"/>
    <property type="match status" value="1"/>
</dbReference>
<dbReference type="InterPro" id="IPR004358">
    <property type="entry name" value="Sig_transdc_His_kin-like_C"/>
</dbReference>
<evidence type="ECO:0000256" key="13">
    <source>
        <dbReference type="ARBA" id="ARBA00058004"/>
    </source>
</evidence>
<dbReference type="Pfam" id="PF00512">
    <property type="entry name" value="HisKA"/>
    <property type="match status" value="1"/>
</dbReference>
<dbReference type="Gene3D" id="3.30.565.10">
    <property type="entry name" value="Histidine kinase-like ATPase, C-terminal domain"/>
    <property type="match status" value="1"/>
</dbReference>
<dbReference type="GO" id="GO:0005524">
    <property type="term" value="F:ATP binding"/>
    <property type="evidence" value="ECO:0007669"/>
    <property type="project" value="UniProtKB-KW"/>
</dbReference>
<gene>
    <name evidence="22" type="ORF">FHP91_19465</name>
</gene>
<dbReference type="Gene3D" id="3.40.50.2300">
    <property type="match status" value="1"/>
</dbReference>
<dbReference type="PRINTS" id="PR00344">
    <property type="entry name" value="BCTRLSENSOR"/>
</dbReference>
<dbReference type="Gene3D" id="1.10.287.130">
    <property type="match status" value="1"/>
</dbReference>
<keyword evidence="23" id="KW-1185">Reference proteome</keyword>
<evidence type="ECO:0000313" key="22">
    <source>
        <dbReference type="EMBL" id="TVO51641.1"/>
    </source>
</evidence>
<keyword evidence="6 17" id="KW-0812">Transmembrane</keyword>
<evidence type="ECO:0000256" key="16">
    <source>
        <dbReference type="SAM" id="MobiDB-lite"/>
    </source>
</evidence>
<dbReference type="SUPFAM" id="SSF55785">
    <property type="entry name" value="PYP-like sensor domain (PAS domain)"/>
    <property type="match status" value="2"/>
</dbReference>
<dbReference type="AlphaFoldDB" id="A0A557QFG2"/>
<evidence type="ECO:0000256" key="15">
    <source>
        <dbReference type="PROSITE-ProRule" id="PRU00169"/>
    </source>
</evidence>
<dbReference type="InterPro" id="IPR003018">
    <property type="entry name" value="GAF"/>
</dbReference>
<feature type="modified residue" description="4-aspartylphosphate" evidence="15">
    <location>
        <position position="854"/>
    </location>
</feature>
<evidence type="ECO:0000256" key="3">
    <source>
        <dbReference type="ARBA" id="ARBA00012438"/>
    </source>
</evidence>
<dbReference type="GO" id="GO:0000155">
    <property type="term" value="F:phosphorelay sensor kinase activity"/>
    <property type="evidence" value="ECO:0007669"/>
    <property type="project" value="InterPro"/>
</dbReference>
<dbReference type="InterPro" id="IPR003661">
    <property type="entry name" value="HisK_dim/P_dom"/>
</dbReference>
<dbReference type="SUPFAM" id="SSF55781">
    <property type="entry name" value="GAF domain-like"/>
    <property type="match status" value="1"/>
</dbReference>
<keyword evidence="10 17" id="KW-1133">Transmembrane helix</keyword>
<dbReference type="PROSITE" id="PS50113">
    <property type="entry name" value="PAC"/>
    <property type="match status" value="2"/>
</dbReference>
<dbReference type="InterPro" id="IPR035965">
    <property type="entry name" value="PAS-like_dom_sf"/>
</dbReference>
<evidence type="ECO:0000256" key="1">
    <source>
        <dbReference type="ARBA" id="ARBA00000085"/>
    </source>
</evidence>
<dbReference type="SUPFAM" id="SSF47384">
    <property type="entry name" value="Homodimeric domain of signal transducing histidine kinase"/>
    <property type="match status" value="1"/>
</dbReference>
<dbReference type="InterPro" id="IPR005467">
    <property type="entry name" value="His_kinase_dom"/>
</dbReference>
<protein>
    <recommendedName>
        <fullName evidence="14">Virulence sensor protein BvgS</fullName>
        <ecNumber evidence="3">2.7.13.3</ecNumber>
    </recommendedName>
</protein>
<feature type="domain" description="PAC" evidence="21">
    <location>
        <begin position="184"/>
        <end position="235"/>
    </location>
</feature>
<dbReference type="PANTHER" id="PTHR45339:SF1">
    <property type="entry name" value="HYBRID SIGNAL TRANSDUCTION HISTIDINE KINASE J"/>
    <property type="match status" value="1"/>
</dbReference>
<dbReference type="CDD" id="cd00082">
    <property type="entry name" value="HisKA"/>
    <property type="match status" value="1"/>
</dbReference>